<evidence type="ECO:0000256" key="1">
    <source>
        <dbReference type="ARBA" id="ARBA00009348"/>
    </source>
</evidence>
<dbReference type="InterPro" id="IPR036278">
    <property type="entry name" value="Sialidase_sf"/>
</dbReference>
<dbReference type="Proteomes" id="UP001152320">
    <property type="component" value="Chromosome 17"/>
</dbReference>
<dbReference type="GO" id="GO:0016020">
    <property type="term" value="C:membrane"/>
    <property type="evidence" value="ECO:0007669"/>
    <property type="project" value="TreeGrafter"/>
</dbReference>
<feature type="domain" description="Sialidase" evidence="3">
    <location>
        <begin position="74"/>
        <end position="398"/>
    </location>
</feature>
<dbReference type="GO" id="GO:0005737">
    <property type="term" value="C:cytoplasm"/>
    <property type="evidence" value="ECO:0007669"/>
    <property type="project" value="TreeGrafter"/>
</dbReference>
<dbReference type="Pfam" id="PF13088">
    <property type="entry name" value="BNR_2"/>
    <property type="match status" value="1"/>
</dbReference>
<dbReference type="CDD" id="cd15482">
    <property type="entry name" value="Sialidase_non-viral"/>
    <property type="match status" value="1"/>
</dbReference>
<evidence type="ECO:0000313" key="5">
    <source>
        <dbReference type="Proteomes" id="UP001152320"/>
    </source>
</evidence>
<dbReference type="GO" id="GO:0006689">
    <property type="term" value="P:ganglioside catabolic process"/>
    <property type="evidence" value="ECO:0007669"/>
    <property type="project" value="TreeGrafter"/>
</dbReference>
<dbReference type="Gene3D" id="2.120.10.10">
    <property type="match status" value="1"/>
</dbReference>
<dbReference type="GO" id="GO:0009313">
    <property type="term" value="P:oligosaccharide catabolic process"/>
    <property type="evidence" value="ECO:0007669"/>
    <property type="project" value="TreeGrafter"/>
</dbReference>
<proteinExistence type="inferred from homology"/>
<protein>
    <submittedName>
        <fullName evidence="4">Sialidase-3</fullName>
    </submittedName>
</protein>
<sequence>MSGKMAKTGENEMSPLVKTTDSSILTKQSSVVVFQPGSEYGEDYDTFRIPAILCHNGMCLAFCEGRKESKKDYGPIDIVLRRGTLREKGDIDWESKLIKVVCSTDKRRVMNPSPVVDSKTGDIVLLYIEFPVSATVASLIVKKRYEQKFCCIRSRDNGLRWESPTDITDVFKEMEDTPLVYAPGPGHAIQMQESGRMIVSGNSQYRLPSKFPRVRRLVNKIAPFYGIANKSCIVYSDDGGKAWKAGADIESAVYCCHRRRVHANESQAAQLHDGRLYVNSRTKEPRQNRQSAFSSDEGESFTAEETKLVEPSGVPRFLAAFIPNSLMCGGCEGSILTFPLPTDLHGEDGNEEILIFSNPASKFRRKNMSLRTSNDEGSNWSGPKTVYPGPSAYSDLVHLKVKGEGGPNLLGCLYECGKKSTVEHIVLDTFNIRDVVG</sequence>
<evidence type="ECO:0000259" key="3">
    <source>
        <dbReference type="Pfam" id="PF13088"/>
    </source>
</evidence>
<comment type="caution">
    <text evidence="4">The sequence shown here is derived from an EMBL/GenBank/DDBJ whole genome shotgun (WGS) entry which is preliminary data.</text>
</comment>
<name>A0A9Q0YQ95_HOLLE</name>
<evidence type="ECO:0000256" key="2">
    <source>
        <dbReference type="SAM" id="MobiDB-lite"/>
    </source>
</evidence>
<organism evidence="4 5">
    <name type="scientific">Holothuria leucospilota</name>
    <name type="common">Black long sea cucumber</name>
    <name type="synonym">Mertensiothuria leucospilota</name>
    <dbReference type="NCBI Taxonomy" id="206669"/>
    <lineage>
        <taxon>Eukaryota</taxon>
        <taxon>Metazoa</taxon>
        <taxon>Echinodermata</taxon>
        <taxon>Eleutherozoa</taxon>
        <taxon>Echinozoa</taxon>
        <taxon>Holothuroidea</taxon>
        <taxon>Aspidochirotacea</taxon>
        <taxon>Aspidochirotida</taxon>
        <taxon>Holothuriidae</taxon>
        <taxon>Holothuria</taxon>
    </lineage>
</organism>
<reference evidence="4" key="1">
    <citation type="submission" date="2021-10" db="EMBL/GenBank/DDBJ databases">
        <title>Tropical sea cucumber genome reveals ecological adaptation and Cuvierian tubules defense mechanism.</title>
        <authorList>
            <person name="Chen T."/>
        </authorList>
    </citation>
    <scope>NUCLEOTIDE SEQUENCE</scope>
    <source>
        <strain evidence="4">Nanhai2018</strain>
        <tissue evidence="4">Muscle</tissue>
    </source>
</reference>
<evidence type="ECO:0000313" key="4">
    <source>
        <dbReference type="EMBL" id="KAJ8025545.1"/>
    </source>
</evidence>
<dbReference type="PANTHER" id="PTHR10628:SF30">
    <property type="entry name" value="EXO-ALPHA-SIALIDASE"/>
    <property type="match status" value="1"/>
</dbReference>
<dbReference type="AlphaFoldDB" id="A0A9Q0YQ95"/>
<dbReference type="OrthoDB" id="2739686at2759"/>
<accession>A0A9Q0YQ95</accession>
<dbReference type="InterPro" id="IPR026856">
    <property type="entry name" value="Sialidase_fam"/>
</dbReference>
<feature type="region of interest" description="Disordered" evidence="2">
    <location>
        <begin position="275"/>
        <end position="306"/>
    </location>
</feature>
<dbReference type="PANTHER" id="PTHR10628">
    <property type="entry name" value="SIALIDASE"/>
    <property type="match status" value="1"/>
</dbReference>
<comment type="similarity">
    <text evidence="1">Belongs to the glycosyl hydrolase 33 family.</text>
</comment>
<keyword evidence="5" id="KW-1185">Reference proteome</keyword>
<dbReference type="SUPFAM" id="SSF50939">
    <property type="entry name" value="Sialidases"/>
    <property type="match status" value="1"/>
</dbReference>
<dbReference type="EMBL" id="JAIZAY010000017">
    <property type="protein sequence ID" value="KAJ8025545.1"/>
    <property type="molecule type" value="Genomic_DNA"/>
</dbReference>
<gene>
    <name evidence="4" type="ORF">HOLleu_33132</name>
</gene>
<dbReference type="InterPro" id="IPR011040">
    <property type="entry name" value="Sialidase"/>
</dbReference>
<dbReference type="GO" id="GO:0004308">
    <property type="term" value="F:exo-alpha-sialidase activity"/>
    <property type="evidence" value="ECO:0007669"/>
    <property type="project" value="InterPro"/>
</dbReference>